<gene>
    <name evidence="2" type="ORF">C7402_105154</name>
</gene>
<evidence type="ECO:0000256" key="1">
    <source>
        <dbReference type="SAM" id="MobiDB-lite"/>
    </source>
</evidence>
<comment type="caution">
    <text evidence="2">The sequence shown here is derived from an EMBL/GenBank/DDBJ whole genome shotgun (WGS) entry which is preliminary data.</text>
</comment>
<feature type="region of interest" description="Disordered" evidence="1">
    <location>
        <begin position="170"/>
        <end position="264"/>
    </location>
</feature>
<dbReference type="Proteomes" id="UP000245712">
    <property type="component" value="Unassembled WGS sequence"/>
</dbReference>
<evidence type="ECO:0000313" key="2">
    <source>
        <dbReference type="EMBL" id="PVX84313.1"/>
    </source>
</evidence>
<evidence type="ECO:0000313" key="3">
    <source>
        <dbReference type="Proteomes" id="UP000245712"/>
    </source>
</evidence>
<proteinExistence type="predicted"/>
<name>A0ABX5KPH2_9BURK</name>
<accession>A0ABX5KPH2</accession>
<reference evidence="2 3" key="1">
    <citation type="submission" date="2018-05" db="EMBL/GenBank/DDBJ databases">
        <title>Genomic Encyclopedia of Type Strains, Phase IV (KMG-V): Genome sequencing to study the core and pangenomes of soil and plant-associated prokaryotes.</title>
        <authorList>
            <person name="Whitman W."/>
        </authorList>
    </citation>
    <scope>NUCLEOTIDE SEQUENCE [LARGE SCALE GENOMIC DNA]</scope>
    <source>
        <strain evidence="2 3">SCZa-39</strain>
    </source>
</reference>
<organism evidence="2 3">
    <name type="scientific">Paraburkholderia unamae</name>
    <dbReference type="NCBI Taxonomy" id="219649"/>
    <lineage>
        <taxon>Bacteria</taxon>
        <taxon>Pseudomonadati</taxon>
        <taxon>Pseudomonadota</taxon>
        <taxon>Betaproteobacteria</taxon>
        <taxon>Burkholderiales</taxon>
        <taxon>Burkholderiaceae</taxon>
        <taxon>Paraburkholderia</taxon>
    </lineage>
</organism>
<protein>
    <submittedName>
        <fullName evidence="2">Uncharacterized protein</fullName>
    </submittedName>
</protein>
<keyword evidence="3" id="KW-1185">Reference proteome</keyword>
<feature type="compositionally biased region" description="Acidic residues" evidence="1">
    <location>
        <begin position="186"/>
        <end position="197"/>
    </location>
</feature>
<sequence>MYVEIESALAKITSVTPISEKHGKKRVPAHSIIFELAMSNTILIPLDKQLRSAFYQKPTSASADPKSGQTKIDTSNVEDGISQLKFPWWTQWIEIPGDLVGWVLTFHTGNSERSHIVLEDAKVSAFAVLPKDLGITLLKCKAIVHPSAHEKGKIDELLQTEVKISILPPDSAAQGDMIGHPPQTEAQDDASENEGDDPEAHDPDVFGEQPAASGDAPLEDPFAGTDLARGVVKSDAKVTTKKTRKGGPQPDGSWPFPSGAPAHA</sequence>
<dbReference type="RefSeq" id="WP_116610877.1">
    <property type="nucleotide sequence ID" value="NZ_QEOB01000005.1"/>
</dbReference>
<dbReference type="EMBL" id="QEOB01000005">
    <property type="protein sequence ID" value="PVX84313.1"/>
    <property type="molecule type" value="Genomic_DNA"/>
</dbReference>